<keyword evidence="1" id="KW-1185">Reference proteome</keyword>
<name>A0A914N866_MELIC</name>
<accession>A0A914N866</accession>
<dbReference type="AlphaFoldDB" id="A0A914N866"/>
<dbReference type="Proteomes" id="UP000887563">
    <property type="component" value="Unplaced"/>
</dbReference>
<proteinExistence type="predicted"/>
<evidence type="ECO:0000313" key="1">
    <source>
        <dbReference type="Proteomes" id="UP000887563"/>
    </source>
</evidence>
<sequence length="309" mass="35124">MEAQQYVRVKGSDGKVMGICLSPTGKLNVATLKSAFNNFYGLKYQNPNFNILPNAPRFIVLSMDSERKYFNEPPIGWTGVFEVIYRSENEPLPRFDKISKFLFYVQDEKYARKECVIAVTAEFFVTSGKYKIGQSVQIFLHNDYYSCVTTVKSVSQQYGFVILQSNSSELKEGPFIDYLPFSESSIKLHGYSNNFQDLFFKEGKIFSKEMQTFKVSKTSEYIGPFLIGTIESTDGDVGAGVWSPRGLIGINLGATTYHDKNGKKLMNYMVAMEDVMTEINKLKIKDKITEEPKFVIRMKGVGKESYKSI</sequence>
<evidence type="ECO:0000313" key="2">
    <source>
        <dbReference type="WBParaSite" id="Minc3s03720g34603"/>
    </source>
</evidence>
<organism evidence="1 2">
    <name type="scientific">Meloidogyne incognita</name>
    <name type="common">Southern root-knot nematode worm</name>
    <name type="synonym">Oxyuris incognita</name>
    <dbReference type="NCBI Taxonomy" id="6306"/>
    <lineage>
        <taxon>Eukaryota</taxon>
        <taxon>Metazoa</taxon>
        <taxon>Ecdysozoa</taxon>
        <taxon>Nematoda</taxon>
        <taxon>Chromadorea</taxon>
        <taxon>Rhabditida</taxon>
        <taxon>Tylenchina</taxon>
        <taxon>Tylenchomorpha</taxon>
        <taxon>Tylenchoidea</taxon>
        <taxon>Meloidogynidae</taxon>
        <taxon>Meloidogyninae</taxon>
        <taxon>Meloidogyne</taxon>
        <taxon>Meloidogyne incognita group</taxon>
    </lineage>
</organism>
<dbReference type="WBParaSite" id="Minc3s03720g34603">
    <property type="protein sequence ID" value="Minc3s03720g34603"/>
    <property type="gene ID" value="Minc3s03720g34603"/>
</dbReference>
<protein>
    <submittedName>
        <fullName evidence="2">Uncharacterized protein</fullName>
    </submittedName>
</protein>
<reference evidence="2" key="1">
    <citation type="submission" date="2022-11" db="UniProtKB">
        <authorList>
            <consortium name="WormBaseParasite"/>
        </authorList>
    </citation>
    <scope>IDENTIFICATION</scope>
</reference>